<dbReference type="AlphaFoldDB" id="A0A367WBM0"/>
<reference evidence="1 2" key="1">
    <citation type="submission" date="2014-07" db="EMBL/GenBank/DDBJ databases">
        <title>Draft genome sequence of Thalassospira profundimaris 35.</title>
        <authorList>
            <person name="Lai Q."/>
            <person name="Shao Z."/>
        </authorList>
    </citation>
    <scope>NUCLEOTIDE SEQUENCE [LARGE SCALE GENOMIC DNA]</scope>
    <source>
        <strain evidence="1 2">35</strain>
    </source>
</reference>
<sequence length="137" mass="14333">MKNLARILMTFFLLVFTSGAVVHGGLGNVGVGYDGLMNDGGMAVDVTAPDNVTSMISGESSMSRHAAIKDAENCDDCTEMAGASPACHFLCAIVVMPEIAMIGDVVLPRRLLTVLPAMDRATGLSHVPDPSPPRMLS</sequence>
<organism evidence="1 2">
    <name type="scientific">Thalassospira profundimaris</name>
    <dbReference type="NCBI Taxonomy" id="502049"/>
    <lineage>
        <taxon>Bacteria</taxon>
        <taxon>Pseudomonadati</taxon>
        <taxon>Pseudomonadota</taxon>
        <taxon>Alphaproteobacteria</taxon>
        <taxon>Rhodospirillales</taxon>
        <taxon>Thalassospiraceae</taxon>
        <taxon>Thalassospira</taxon>
    </lineage>
</organism>
<evidence type="ECO:0000313" key="2">
    <source>
        <dbReference type="Proteomes" id="UP000253226"/>
    </source>
</evidence>
<dbReference type="OrthoDB" id="7364396at2"/>
<dbReference type="RefSeq" id="WP_114100878.1">
    <property type="nucleotide sequence ID" value="NZ_JPWF01000002.1"/>
</dbReference>
<evidence type="ECO:0000313" key="1">
    <source>
        <dbReference type="EMBL" id="RCK38823.1"/>
    </source>
</evidence>
<proteinExistence type="predicted"/>
<protein>
    <submittedName>
        <fullName evidence="1">Uncharacterized protein</fullName>
    </submittedName>
</protein>
<dbReference type="Proteomes" id="UP000253226">
    <property type="component" value="Unassembled WGS sequence"/>
</dbReference>
<name>A0A367WBM0_9PROT</name>
<gene>
    <name evidence="1" type="ORF">TH19_03185</name>
</gene>
<dbReference type="EMBL" id="JPWF01000002">
    <property type="protein sequence ID" value="RCK38823.1"/>
    <property type="molecule type" value="Genomic_DNA"/>
</dbReference>
<accession>A0A367WBM0</accession>
<comment type="caution">
    <text evidence="1">The sequence shown here is derived from an EMBL/GenBank/DDBJ whole genome shotgun (WGS) entry which is preliminary data.</text>
</comment>